<name>A0A7R8ANB0_9EURO</name>
<proteinExistence type="predicted"/>
<keyword evidence="2" id="KW-1185">Reference proteome</keyword>
<dbReference type="Proteomes" id="UP000654913">
    <property type="component" value="Chromosome 4"/>
</dbReference>
<evidence type="ECO:0008006" key="3">
    <source>
        <dbReference type="Google" id="ProtNLM"/>
    </source>
</evidence>
<dbReference type="OrthoDB" id="21416at2759"/>
<dbReference type="AlphaFoldDB" id="A0A7R8ANB0"/>
<evidence type="ECO:0000313" key="1">
    <source>
        <dbReference type="EMBL" id="BCS25241.1"/>
    </source>
</evidence>
<evidence type="ECO:0000313" key="2">
    <source>
        <dbReference type="Proteomes" id="UP000654913"/>
    </source>
</evidence>
<dbReference type="RefSeq" id="XP_041557435.1">
    <property type="nucleotide sequence ID" value="XM_041704895.1"/>
</dbReference>
<dbReference type="SUPFAM" id="SSF48452">
    <property type="entry name" value="TPR-like"/>
    <property type="match status" value="1"/>
</dbReference>
<accession>A0A7R8ANB0</accession>
<dbReference type="PANTHER" id="PTHR10039">
    <property type="entry name" value="AMELOGENIN"/>
    <property type="match status" value="1"/>
</dbReference>
<dbReference type="InterPro" id="IPR011990">
    <property type="entry name" value="TPR-like_helical_dom_sf"/>
</dbReference>
<reference evidence="1" key="2">
    <citation type="submission" date="2021-02" db="EMBL/GenBank/DDBJ databases">
        <title>Aspergillus puulaauensis MK2 genome sequence.</title>
        <authorList>
            <person name="Futagami T."/>
            <person name="Mori K."/>
            <person name="Kadooka C."/>
            <person name="Tanaka T."/>
        </authorList>
    </citation>
    <scope>NUCLEOTIDE SEQUENCE</scope>
    <source>
        <strain evidence="1">MK2</strain>
    </source>
</reference>
<reference evidence="1" key="1">
    <citation type="submission" date="2021-01" db="EMBL/GenBank/DDBJ databases">
        <authorList>
            <consortium name="Aspergillus puulaauensis MK2 genome sequencing consortium"/>
            <person name="Kazuki M."/>
            <person name="Futagami T."/>
        </authorList>
    </citation>
    <scope>NUCLEOTIDE SEQUENCE</scope>
    <source>
        <strain evidence="1">MK2</strain>
    </source>
</reference>
<dbReference type="KEGG" id="apuu:APUU_41685S"/>
<dbReference type="EMBL" id="AP024446">
    <property type="protein sequence ID" value="BCS25241.1"/>
    <property type="molecule type" value="Genomic_DNA"/>
</dbReference>
<dbReference type="Gene3D" id="1.25.40.10">
    <property type="entry name" value="Tetratricopeptide repeat domain"/>
    <property type="match status" value="2"/>
</dbReference>
<gene>
    <name evidence="1" type="ORF">APUU_41685S</name>
</gene>
<sequence length="889" mass="100279">MKTPFIFTHFFRSHGDFRFGLASSFALSLISKALDIPDVVEAPGAAQVLANINALMAIPSSKCTLQQLLAILDQLLHLLPAVTILVDALDECRDIEPPGDDALSSFLRRSGTRKDYRVILFSTNHHFDLASAAGTDHAIAMDEKAIAGDIRLYLESEIDRAGLGDLRDNILQKGLEESRGMFLWVVLMMKHVRAACNLKKCRESLDELPPGLFQIFDTSLRKTAESLSQEDHELRYNVLLLLVGAHENLTAAEISTAMAFSPDTHELDSELKLINAETRIARVCRPFVELTPDRRIQFIHSTVKEFFLGEQGRSSQWQRNDSALHLSLQDCHESLARRTLASLTQSVYQTWQHSARLLQQHLMPGEDLGTGLGEPTTISQHNDFYNYSCRHWQDHLTMLAEPDQIILDLFRKFLQQNGFVAWSEAIVDLANLSAPSAQVSVRAALQQWHSVTLNPGLRPKAPLDGYFLDAHQALRDELAEQAQSAVLPYLPLARLGEFYNVGGETVEEWELGYSFKKEVVSGYEATLGKRNRFTLNARTSLYQEYLWKMRMDEAREGLAEVAKLQLESVGTEVPDYYTTLFYLGAVEFHLTMFEDARQTLGTSADGLKRLLGDVNSKAIQAELFIGYALEAEGRLSLAAALYEEIWNKWTGIAGGASGISLMIQTAQGSCCRKMGYLDTARDLLYHSWTERKHLFTVENNVTVDSGIQLAILWRDLEDSQRATNILAEVVNSSIFPADFERSCQVEHLRALIDFDSGRYRDGENRLRRCLEQADNGHHGVHNRELLWIRITLADTLRRHGEGDDALMLFANLVTRLSLADELVDEPEPRHQLETAEEALRYLKSYNQAAAAELLQRHQLKWKRTRDFWVLQGGPISDTAWMAPPRDGPD</sequence>
<dbReference type="GeneID" id="64975246"/>
<dbReference type="PANTHER" id="PTHR10039:SF14">
    <property type="entry name" value="NACHT DOMAIN-CONTAINING PROTEIN"/>
    <property type="match status" value="1"/>
</dbReference>
<protein>
    <recommendedName>
        <fullName evidence="3">NACHT domain-containing protein</fullName>
    </recommendedName>
</protein>
<organism evidence="1 2">
    <name type="scientific">Aspergillus puulaauensis</name>
    <dbReference type="NCBI Taxonomy" id="1220207"/>
    <lineage>
        <taxon>Eukaryota</taxon>
        <taxon>Fungi</taxon>
        <taxon>Dikarya</taxon>
        <taxon>Ascomycota</taxon>
        <taxon>Pezizomycotina</taxon>
        <taxon>Eurotiomycetes</taxon>
        <taxon>Eurotiomycetidae</taxon>
        <taxon>Eurotiales</taxon>
        <taxon>Aspergillaceae</taxon>
        <taxon>Aspergillus</taxon>
    </lineage>
</organism>